<organism evidence="2 3">
    <name type="scientific">Nitrospira tepida</name>
    <dbReference type="NCBI Taxonomy" id="2973512"/>
    <lineage>
        <taxon>Bacteria</taxon>
        <taxon>Pseudomonadati</taxon>
        <taxon>Nitrospirota</taxon>
        <taxon>Nitrospiria</taxon>
        <taxon>Nitrospirales</taxon>
        <taxon>Nitrospiraceae</taxon>
        <taxon>Nitrospira</taxon>
    </lineage>
</organism>
<dbReference type="KEGG" id="nti:DNFV4_01311"/>
<dbReference type="Proteomes" id="UP001179121">
    <property type="component" value="Chromosome"/>
</dbReference>
<protein>
    <recommendedName>
        <fullName evidence="4">Rod shape-determining protein MreD</fullName>
    </recommendedName>
</protein>
<keyword evidence="3" id="KW-1185">Reference proteome</keyword>
<reference evidence="2" key="1">
    <citation type="submission" date="2022-10" db="EMBL/GenBank/DDBJ databases">
        <authorList>
            <person name="Koch H."/>
        </authorList>
    </citation>
    <scope>NUCLEOTIDE SEQUENCE</scope>
    <source>
        <strain evidence="2">DNF</strain>
    </source>
</reference>
<sequence>MKFWVYLSLCFLLVPLQTTVLGRASTTLVEPDLILVAVCLIGLLTDELEGALMGILLGFIQDLFSAGVAFPNLVTKGVLGILAGLIGRQVVQVSSTVVAMAVVLLSALSGLAFLYLARGHALWDAVLAVPTLLLPQALLDAILAVAVFWGVRQVAARYYSFHPSVLRED</sequence>
<dbReference type="EMBL" id="OX365700">
    <property type="protein sequence ID" value="CAI4030879.1"/>
    <property type="molecule type" value="Genomic_DNA"/>
</dbReference>
<keyword evidence="1" id="KW-0812">Transmembrane</keyword>
<keyword evidence="1" id="KW-1133">Transmembrane helix</keyword>
<feature type="transmembrane region" description="Helical" evidence="1">
    <location>
        <begin position="63"/>
        <end position="85"/>
    </location>
</feature>
<feature type="transmembrane region" description="Helical" evidence="1">
    <location>
        <begin position="97"/>
        <end position="117"/>
    </location>
</feature>
<evidence type="ECO:0000256" key="1">
    <source>
        <dbReference type="SAM" id="Phobius"/>
    </source>
</evidence>
<accession>A0AA86MXU0</accession>
<proteinExistence type="predicted"/>
<dbReference type="RefSeq" id="WP_289267849.1">
    <property type="nucleotide sequence ID" value="NZ_OX365700.1"/>
</dbReference>
<evidence type="ECO:0000313" key="2">
    <source>
        <dbReference type="EMBL" id="CAI4030879.1"/>
    </source>
</evidence>
<dbReference type="AlphaFoldDB" id="A0AA86MXU0"/>
<name>A0AA86MXU0_9BACT</name>
<dbReference type="Gene3D" id="1.10.1760.20">
    <property type="match status" value="1"/>
</dbReference>
<gene>
    <name evidence="2" type="ORF">DNFV4_01311</name>
</gene>
<evidence type="ECO:0000313" key="3">
    <source>
        <dbReference type="Proteomes" id="UP001179121"/>
    </source>
</evidence>
<evidence type="ECO:0008006" key="4">
    <source>
        <dbReference type="Google" id="ProtNLM"/>
    </source>
</evidence>
<feature type="transmembrane region" description="Helical" evidence="1">
    <location>
        <begin position="129"/>
        <end position="151"/>
    </location>
</feature>
<keyword evidence="1" id="KW-0472">Membrane</keyword>